<reference evidence="3 4" key="1">
    <citation type="submission" date="2019-07" db="EMBL/GenBank/DDBJ databases">
        <title>Whole genome shotgun sequence of Cellulomonas persica NBRC 101101.</title>
        <authorList>
            <person name="Hosoyama A."/>
            <person name="Uohara A."/>
            <person name="Ohji S."/>
            <person name="Ichikawa N."/>
        </authorList>
    </citation>
    <scope>NUCLEOTIDE SEQUENCE [LARGE SCALE GENOMIC DNA]</scope>
    <source>
        <strain evidence="3 4">NBRC 101101</strain>
    </source>
</reference>
<keyword evidence="2" id="KW-1133">Transmembrane helix</keyword>
<feature type="compositionally biased region" description="Basic and acidic residues" evidence="1">
    <location>
        <begin position="222"/>
        <end position="232"/>
    </location>
</feature>
<dbReference type="Proteomes" id="UP000321386">
    <property type="component" value="Unassembled WGS sequence"/>
</dbReference>
<evidence type="ECO:0000256" key="2">
    <source>
        <dbReference type="SAM" id="Phobius"/>
    </source>
</evidence>
<evidence type="ECO:0000256" key="1">
    <source>
        <dbReference type="SAM" id="MobiDB-lite"/>
    </source>
</evidence>
<feature type="transmembrane region" description="Helical" evidence="2">
    <location>
        <begin position="176"/>
        <end position="197"/>
    </location>
</feature>
<keyword evidence="2" id="KW-0812">Transmembrane</keyword>
<dbReference type="RefSeq" id="WP_146806811.1">
    <property type="nucleotide sequence ID" value="NZ_BJUA01000010.1"/>
</dbReference>
<feature type="compositionally biased region" description="Low complexity" evidence="1">
    <location>
        <begin position="205"/>
        <end position="218"/>
    </location>
</feature>
<comment type="caution">
    <text evidence="3">The sequence shown here is derived from an EMBL/GenBank/DDBJ whole genome shotgun (WGS) entry which is preliminary data.</text>
</comment>
<proteinExistence type="predicted"/>
<feature type="region of interest" description="Disordered" evidence="1">
    <location>
        <begin position="205"/>
        <end position="232"/>
    </location>
</feature>
<accession>A0A510UV35</accession>
<evidence type="ECO:0000313" key="3">
    <source>
        <dbReference type="EMBL" id="GEK18547.1"/>
    </source>
</evidence>
<evidence type="ECO:0000313" key="4">
    <source>
        <dbReference type="Proteomes" id="UP000321386"/>
    </source>
</evidence>
<feature type="transmembrane region" description="Helical" evidence="2">
    <location>
        <begin position="42"/>
        <end position="66"/>
    </location>
</feature>
<keyword evidence="4" id="KW-1185">Reference proteome</keyword>
<name>A0A510UV35_9CELL</name>
<organism evidence="3 4">
    <name type="scientific">Cellulomonas persica</name>
    <dbReference type="NCBI Taxonomy" id="76861"/>
    <lineage>
        <taxon>Bacteria</taxon>
        <taxon>Bacillati</taxon>
        <taxon>Actinomycetota</taxon>
        <taxon>Actinomycetes</taxon>
        <taxon>Micrococcales</taxon>
        <taxon>Cellulomonadaceae</taxon>
        <taxon>Cellulomonas</taxon>
    </lineage>
</organism>
<sequence>MTTHRTPTRPLGDPGATAGRTLPGARATATALLRPRRARAAAVSLAAAIALALAAVLTAGATPAAFQRDESLSLRLDALSDGTGSAHRVVRIPTTARVTEVVVTTSGHDDLAWSITLCPQDGECLPVSSALVGRVLHEGRYDLRVDVDDSTDAAGAPARFDGHIALLQEPLPAHDLARVVALGLGALAAALVGAVLLRPTELRPARQAAPRPASHAAPHPVPHPDTRRSPDA</sequence>
<feature type="region of interest" description="Disordered" evidence="1">
    <location>
        <begin position="1"/>
        <end position="22"/>
    </location>
</feature>
<dbReference type="AlphaFoldDB" id="A0A510UV35"/>
<gene>
    <name evidence="3" type="ORF">CPE01_22800</name>
</gene>
<keyword evidence="2" id="KW-0472">Membrane</keyword>
<protein>
    <submittedName>
        <fullName evidence="3">Uncharacterized protein</fullName>
    </submittedName>
</protein>
<dbReference type="EMBL" id="BJUA01000010">
    <property type="protein sequence ID" value="GEK18547.1"/>
    <property type="molecule type" value="Genomic_DNA"/>
</dbReference>